<accession>D6U3X8</accession>
<sequence length="72" mass="8345">MKPIQFPPDQPSESRICILRYDIRESEEKEAQLLAKIEKLKAEIYDLQQQRKIWSETLANLEAEKAGKQAAS</sequence>
<dbReference type="InParanoid" id="D6U3X8"/>
<feature type="coiled-coil region" evidence="1">
    <location>
        <begin position="23"/>
        <end position="64"/>
    </location>
</feature>
<comment type="caution">
    <text evidence="2">The sequence shown here is derived from an EMBL/GenBank/DDBJ whole genome shotgun (WGS) entry which is preliminary data.</text>
</comment>
<evidence type="ECO:0000313" key="2">
    <source>
        <dbReference type="EMBL" id="EFH81216.1"/>
    </source>
</evidence>
<keyword evidence="1" id="KW-0175">Coiled coil</keyword>
<dbReference type="EMBL" id="ADVG01000004">
    <property type="protein sequence ID" value="EFH81216.1"/>
    <property type="molecule type" value="Genomic_DNA"/>
</dbReference>
<dbReference type="AlphaFoldDB" id="D6U3X8"/>
<gene>
    <name evidence="2" type="ORF">Krac_1918</name>
</gene>
<protein>
    <submittedName>
        <fullName evidence="2">Uncharacterized protein</fullName>
    </submittedName>
</protein>
<evidence type="ECO:0000313" key="3">
    <source>
        <dbReference type="Proteomes" id="UP000004508"/>
    </source>
</evidence>
<proteinExistence type="predicted"/>
<evidence type="ECO:0000256" key="1">
    <source>
        <dbReference type="SAM" id="Coils"/>
    </source>
</evidence>
<dbReference type="Proteomes" id="UP000004508">
    <property type="component" value="Unassembled WGS sequence"/>
</dbReference>
<keyword evidence="3" id="KW-1185">Reference proteome</keyword>
<reference evidence="2 3" key="1">
    <citation type="journal article" date="2011" name="Stand. Genomic Sci.">
        <title>Non-contiguous finished genome sequence and contextual data of the filamentous soil bacterium Ktedonobacter racemifer type strain (SOSP1-21).</title>
        <authorList>
            <person name="Chang Y.J."/>
            <person name="Land M."/>
            <person name="Hauser L."/>
            <person name="Chertkov O."/>
            <person name="Del Rio T.G."/>
            <person name="Nolan M."/>
            <person name="Copeland A."/>
            <person name="Tice H."/>
            <person name="Cheng J.F."/>
            <person name="Lucas S."/>
            <person name="Han C."/>
            <person name="Goodwin L."/>
            <person name="Pitluck S."/>
            <person name="Ivanova N."/>
            <person name="Ovchinikova G."/>
            <person name="Pati A."/>
            <person name="Chen A."/>
            <person name="Palaniappan K."/>
            <person name="Mavromatis K."/>
            <person name="Liolios K."/>
            <person name="Brettin T."/>
            <person name="Fiebig A."/>
            <person name="Rohde M."/>
            <person name="Abt B."/>
            <person name="Goker M."/>
            <person name="Detter J.C."/>
            <person name="Woyke T."/>
            <person name="Bristow J."/>
            <person name="Eisen J.A."/>
            <person name="Markowitz V."/>
            <person name="Hugenholtz P."/>
            <person name="Kyrpides N.C."/>
            <person name="Klenk H.P."/>
            <person name="Lapidus A."/>
        </authorList>
    </citation>
    <scope>NUCLEOTIDE SEQUENCE [LARGE SCALE GENOMIC DNA]</scope>
    <source>
        <strain evidence="3">DSM 44963</strain>
    </source>
</reference>
<name>D6U3X8_KTERA</name>
<dbReference type="RefSeq" id="WP_007918443.1">
    <property type="nucleotide sequence ID" value="NZ_ADVG01000004.1"/>
</dbReference>
<organism evidence="2 3">
    <name type="scientific">Ktedonobacter racemifer DSM 44963</name>
    <dbReference type="NCBI Taxonomy" id="485913"/>
    <lineage>
        <taxon>Bacteria</taxon>
        <taxon>Bacillati</taxon>
        <taxon>Chloroflexota</taxon>
        <taxon>Ktedonobacteria</taxon>
        <taxon>Ktedonobacterales</taxon>
        <taxon>Ktedonobacteraceae</taxon>
        <taxon>Ktedonobacter</taxon>
    </lineage>
</organism>